<dbReference type="HOGENOM" id="CLU_111214_0_0_1"/>
<protein>
    <submittedName>
        <fullName evidence="2">Uncharacterized protein</fullName>
    </submittedName>
</protein>
<organism evidence="2 3">
    <name type="scientific">Piloderma croceum (strain F 1598)</name>
    <dbReference type="NCBI Taxonomy" id="765440"/>
    <lineage>
        <taxon>Eukaryota</taxon>
        <taxon>Fungi</taxon>
        <taxon>Dikarya</taxon>
        <taxon>Basidiomycota</taxon>
        <taxon>Agaricomycotina</taxon>
        <taxon>Agaricomycetes</taxon>
        <taxon>Agaricomycetidae</taxon>
        <taxon>Atheliales</taxon>
        <taxon>Atheliaceae</taxon>
        <taxon>Piloderma</taxon>
    </lineage>
</organism>
<dbReference type="EMBL" id="KN832987">
    <property type="protein sequence ID" value="KIM84570.1"/>
    <property type="molecule type" value="Genomic_DNA"/>
</dbReference>
<dbReference type="Proteomes" id="UP000054166">
    <property type="component" value="Unassembled WGS sequence"/>
</dbReference>
<dbReference type="OrthoDB" id="3262473at2759"/>
<evidence type="ECO:0000256" key="1">
    <source>
        <dbReference type="SAM" id="MobiDB-lite"/>
    </source>
</evidence>
<evidence type="ECO:0000313" key="2">
    <source>
        <dbReference type="EMBL" id="KIM84570.1"/>
    </source>
</evidence>
<sequence>MLKRQRQSSPLPSSHVPFVASDSIDEKHEAKRRRIMAPVLDGEKRGWGVPVPDVYEDEYDEEEEEIQEELEQSGFGGGLAVEEQWRDSGMYKSTNSFLHDLHALHQHRLIASSSSTPSSPNPLSQQQRQSSSSSSFRPSSKRLRMPSFDHDLTAQRGLDGHAVEDLIPLGEERMVKERYEDTNRLLGSLVLSRRRELQGSSGGI</sequence>
<proteinExistence type="predicted"/>
<accession>A0A0C3FJE3</accession>
<feature type="region of interest" description="Disordered" evidence="1">
    <location>
        <begin position="111"/>
        <end position="144"/>
    </location>
</feature>
<dbReference type="AlphaFoldDB" id="A0A0C3FJE3"/>
<reference evidence="3" key="2">
    <citation type="submission" date="2015-01" db="EMBL/GenBank/DDBJ databases">
        <title>Evolutionary Origins and Diversification of the Mycorrhizal Mutualists.</title>
        <authorList>
            <consortium name="DOE Joint Genome Institute"/>
            <consortium name="Mycorrhizal Genomics Consortium"/>
            <person name="Kohler A."/>
            <person name="Kuo A."/>
            <person name="Nagy L.G."/>
            <person name="Floudas D."/>
            <person name="Copeland A."/>
            <person name="Barry K.W."/>
            <person name="Cichocki N."/>
            <person name="Veneault-Fourrey C."/>
            <person name="LaButti K."/>
            <person name="Lindquist E.A."/>
            <person name="Lipzen A."/>
            <person name="Lundell T."/>
            <person name="Morin E."/>
            <person name="Murat C."/>
            <person name="Riley R."/>
            <person name="Ohm R."/>
            <person name="Sun H."/>
            <person name="Tunlid A."/>
            <person name="Henrissat B."/>
            <person name="Grigoriev I.V."/>
            <person name="Hibbett D.S."/>
            <person name="Martin F."/>
        </authorList>
    </citation>
    <scope>NUCLEOTIDE SEQUENCE [LARGE SCALE GENOMIC DNA]</scope>
    <source>
        <strain evidence="3">F 1598</strain>
    </source>
</reference>
<keyword evidence="3" id="KW-1185">Reference proteome</keyword>
<dbReference type="InParanoid" id="A0A0C3FJE3"/>
<gene>
    <name evidence="2" type="ORF">PILCRDRAFT_818149</name>
</gene>
<name>A0A0C3FJE3_PILCF</name>
<reference evidence="2 3" key="1">
    <citation type="submission" date="2014-04" db="EMBL/GenBank/DDBJ databases">
        <authorList>
            <consortium name="DOE Joint Genome Institute"/>
            <person name="Kuo A."/>
            <person name="Tarkka M."/>
            <person name="Buscot F."/>
            <person name="Kohler A."/>
            <person name="Nagy L.G."/>
            <person name="Floudas D."/>
            <person name="Copeland A."/>
            <person name="Barry K.W."/>
            <person name="Cichocki N."/>
            <person name="Veneault-Fourrey C."/>
            <person name="LaButti K."/>
            <person name="Lindquist E.A."/>
            <person name="Lipzen A."/>
            <person name="Lundell T."/>
            <person name="Morin E."/>
            <person name="Murat C."/>
            <person name="Sun H."/>
            <person name="Tunlid A."/>
            <person name="Henrissat B."/>
            <person name="Grigoriev I.V."/>
            <person name="Hibbett D.S."/>
            <person name="Martin F."/>
            <person name="Nordberg H.P."/>
            <person name="Cantor M.N."/>
            <person name="Hua S.X."/>
        </authorList>
    </citation>
    <scope>NUCLEOTIDE SEQUENCE [LARGE SCALE GENOMIC DNA]</scope>
    <source>
        <strain evidence="2 3">F 1598</strain>
    </source>
</reference>
<feature type="region of interest" description="Disordered" evidence="1">
    <location>
        <begin position="1"/>
        <end position="29"/>
    </location>
</feature>
<feature type="compositionally biased region" description="Low complexity" evidence="1">
    <location>
        <begin position="112"/>
        <end position="138"/>
    </location>
</feature>
<evidence type="ECO:0000313" key="3">
    <source>
        <dbReference type="Proteomes" id="UP000054166"/>
    </source>
</evidence>